<evidence type="ECO:0000313" key="2">
    <source>
        <dbReference type="EMBL" id="KIK44054.1"/>
    </source>
</evidence>
<dbReference type="EMBL" id="KN835198">
    <property type="protein sequence ID" value="KIK44054.1"/>
    <property type="molecule type" value="Genomic_DNA"/>
</dbReference>
<organism evidence="2 3">
    <name type="scientific">Suillus luteus UH-Slu-Lm8-n1</name>
    <dbReference type="NCBI Taxonomy" id="930992"/>
    <lineage>
        <taxon>Eukaryota</taxon>
        <taxon>Fungi</taxon>
        <taxon>Dikarya</taxon>
        <taxon>Basidiomycota</taxon>
        <taxon>Agaricomycotina</taxon>
        <taxon>Agaricomycetes</taxon>
        <taxon>Agaricomycetidae</taxon>
        <taxon>Boletales</taxon>
        <taxon>Suillineae</taxon>
        <taxon>Suillaceae</taxon>
        <taxon>Suillus</taxon>
    </lineage>
</organism>
<evidence type="ECO:0000256" key="1">
    <source>
        <dbReference type="SAM" id="MobiDB-lite"/>
    </source>
</evidence>
<protein>
    <submittedName>
        <fullName evidence="2">Uncharacterized protein</fullName>
    </submittedName>
</protein>
<accession>A0A0D0B215</accession>
<keyword evidence="3" id="KW-1185">Reference proteome</keyword>
<feature type="region of interest" description="Disordered" evidence="1">
    <location>
        <begin position="1"/>
        <end position="40"/>
    </location>
</feature>
<name>A0A0D0B215_9AGAM</name>
<reference evidence="2 3" key="1">
    <citation type="submission" date="2014-04" db="EMBL/GenBank/DDBJ databases">
        <authorList>
            <consortium name="DOE Joint Genome Institute"/>
            <person name="Kuo A."/>
            <person name="Ruytinx J."/>
            <person name="Rineau F."/>
            <person name="Colpaert J."/>
            <person name="Kohler A."/>
            <person name="Nagy L.G."/>
            <person name="Floudas D."/>
            <person name="Copeland A."/>
            <person name="Barry K.W."/>
            <person name="Cichocki N."/>
            <person name="Veneault-Fourrey C."/>
            <person name="LaButti K."/>
            <person name="Lindquist E.A."/>
            <person name="Lipzen A."/>
            <person name="Lundell T."/>
            <person name="Morin E."/>
            <person name="Murat C."/>
            <person name="Sun H."/>
            <person name="Tunlid A."/>
            <person name="Henrissat B."/>
            <person name="Grigoriev I.V."/>
            <person name="Hibbett D.S."/>
            <person name="Martin F."/>
            <person name="Nordberg H.P."/>
            <person name="Cantor M.N."/>
            <person name="Hua S.X."/>
        </authorList>
    </citation>
    <scope>NUCLEOTIDE SEQUENCE [LARGE SCALE GENOMIC DNA]</scope>
    <source>
        <strain evidence="2 3">UH-Slu-Lm8-n1</strain>
    </source>
</reference>
<reference evidence="3" key="2">
    <citation type="submission" date="2015-01" db="EMBL/GenBank/DDBJ databases">
        <title>Evolutionary Origins and Diversification of the Mycorrhizal Mutualists.</title>
        <authorList>
            <consortium name="DOE Joint Genome Institute"/>
            <consortium name="Mycorrhizal Genomics Consortium"/>
            <person name="Kohler A."/>
            <person name="Kuo A."/>
            <person name="Nagy L.G."/>
            <person name="Floudas D."/>
            <person name="Copeland A."/>
            <person name="Barry K.W."/>
            <person name="Cichocki N."/>
            <person name="Veneault-Fourrey C."/>
            <person name="LaButti K."/>
            <person name="Lindquist E.A."/>
            <person name="Lipzen A."/>
            <person name="Lundell T."/>
            <person name="Morin E."/>
            <person name="Murat C."/>
            <person name="Riley R."/>
            <person name="Ohm R."/>
            <person name="Sun H."/>
            <person name="Tunlid A."/>
            <person name="Henrissat B."/>
            <person name="Grigoriev I.V."/>
            <person name="Hibbett D.S."/>
            <person name="Martin F."/>
        </authorList>
    </citation>
    <scope>NUCLEOTIDE SEQUENCE [LARGE SCALE GENOMIC DNA]</scope>
    <source>
        <strain evidence="3">UH-Slu-Lm8-n1</strain>
    </source>
</reference>
<proteinExistence type="predicted"/>
<dbReference type="Proteomes" id="UP000054485">
    <property type="component" value="Unassembled WGS sequence"/>
</dbReference>
<evidence type="ECO:0000313" key="3">
    <source>
        <dbReference type="Proteomes" id="UP000054485"/>
    </source>
</evidence>
<dbReference type="AlphaFoldDB" id="A0A0D0B215"/>
<gene>
    <name evidence="2" type="ORF">CY34DRAFT_803068</name>
</gene>
<dbReference type="HOGENOM" id="CLU_2414781_0_0_1"/>
<dbReference type="InParanoid" id="A0A0D0B215"/>
<sequence length="92" mass="10468">MNDHVFGVQPESASRRNRPTEYSIPLNPLQGRSRMINKTTTKRTSNLSLTNTRDLEEQRNAISIVLDTQQTNLQDLRRRTRTTGNGRASLAT</sequence>